<dbReference type="PANTHER" id="PTHR43827">
    <property type="entry name" value="2,5-DIKETO-D-GLUCONIC ACID REDUCTASE"/>
    <property type="match status" value="1"/>
</dbReference>
<dbReference type="InterPro" id="IPR018170">
    <property type="entry name" value="Aldo/ket_reductase_CS"/>
</dbReference>
<dbReference type="InterPro" id="IPR023210">
    <property type="entry name" value="NADP_OxRdtase_dom"/>
</dbReference>
<evidence type="ECO:0000259" key="4">
    <source>
        <dbReference type="Pfam" id="PF00248"/>
    </source>
</evidence>
<keyword evidence="3" id="KW-0560">Oxidoreductase</keyword>
<evidence type="ECO:0000313" key="5">
    <source>
        <dbReference type="EMBL" id="KAK8843028.1"/>
    </source>
</evidence>
<dbReference type="Proteomes" id="UP001470230">
    <property type="component" value="Unassembled WGS sequence"/>
</dbReference>
<reference evidence="5 6" key="1">
    <citation type="submission" date="2024-04" db="EMBL/GenBank/DDBJ databases">
        <title>Tritrichomonas musculus Genome.</title>
        <authorList>
            <person name="Alves-Ferreira E."/>
            <person name="Grigg M."/>
            <person name="Lorenzi H."/>
            <person name="Galac M."/>
        </authorList>
    </citation>
    <scope>NUCLEOTIDE SEQUENCE [LARGE SCALE GENOMIC DNA]</scope>
    <source>
        <strain evidence="5 6">EAF2021</strain>
    </source>
</reference>
<dbReference type="PANTHER" id="PTHR43827:SF3">
    <property type="entry name" value="NADP-DEPENDENT OXIDOREDUCTASE DOMAIN-CONTAINING PROTEIN"/>
    <property type="match status" value="1"/>
</dbReference>
<dbReference type="Gene3D" id="3.20.20.100">
    <property type="entry name" value="NADP-dependent oxidoreductase domain"/>
    <property type="match status" value="1"/>
</dbReference>
<dbReference type="InterPro" id="IPR020471">
    <property type="entry name" value="AKR"/>
</dbReference>
<comment type="similarity">
    <text evidence="1">Belongs to the aldo/keto reductase family.</text>
</comment>
<evidence type="ECO:0000256" key="3">
    <source>
        <dbReference type="ARBA" id="ARBA00023002"/>
    </source>
</evidence>
<dbReference type="PRINTS" id="PR00069">
    <property type="entry name" value="ALDKETRDTASE"/>
</dbReference>
<evidence type="ECO:0000256" key="2">
    <source>
        <dbReference type="ARBA" id="ARBA00022857"/>
    </source>
</evidence>
<evidence type="ECO:0000313" key="6">
    <source>
        <dbReference type="Proteomes" id="UP001470230"/>
    </source>
</evidence>
<proteinExistence type="inferred from homology"/>
<protein>
    <recommendedName>
        <fullName evidence="4">NADP-dependent oxidoreductase domain-containing protein</fullName>
    </recommendedName>
</protein>
<dbReference type="PROSITE" id="PS00062">
    <property type="entry name" value="ALDOKETO_REDUCTASE_2"/>
    <property type="match status" value="1"/>
</dbReference>
<feature type="domain" description="NADP-dependent oxidoreductase" evidence="4">
    <location>
        <begin position="17"/>
        <end position="156"/>
    </location>
</feature>
<keyword evidence="6" id="KW-1185">Reference proteome</keyword>
<name>A0ABR2H9W7_9EUKA</name>
<dbReference type="SUPFAM" id="SSF51430">
    <property type="entry name" value="NAD(P)-linked oxidoreductase"/>
    <property type="match status" value="1"/>
</dbReference>
<dbReference type="EMBL" id="JAPFFF010000036">
    <property type="protein sequence ID" value="KAK8843028.1"/>
    <property type="molecule type" value="Genomic_DNA"/>
</dbReference>
<comment type="caution">
    <text evidence="5">The sequence shown here is derived from an EMBL/GenBank/DDBJ whole genome shotgun (WGS) entry which is preliminary data.</text>
</comment>
<dbReference type="InterPro" id="IPR036812">
    <property type="entry name" value="NAD(P)_OxRdtase_dom_sf"/>
</dbReference>
<sequence length="179" mass="20675">METYYSITLLMFMKLGKKLVKRIGVSNFNIELLEKVLHYEDLQIKPFCDQVECHLYLQQEALREFCEKRGIIVGGYSALGSADFAAPGSPVLLKDTLLNEVAKEVGKTAAQTEIQFLYQLDPTTWMVAKSVTPSRIKENNTRSFELNNDQMERLKARNRCYRYCDSHPVWHVTVFGDHF</sequence>
<organism evidence="5 6">
    <name type="scientific">Tritrichomonas musculus</name>
    <dbReference type="NCBI Taxonomy" id="1915356"/>
    <lineage>
        <taxon>Eukaryota</taxon>
        <taxon>Metamonada</taxon>
        <taxon>Parabasalia</taxon>
        <taxon>Tritrichomonadida</taxon>
        <taxon>Tritrichomonadidae</taxon>
        <taxon>Tritrichomonas</taxon>
    </lineage>
</organism>
<gene>
    <name evidence="5" type="ORF">M9Y10_025216</name>
</gene>
<keyword evidence="2" id="KW-0521">NADP</keyword>
<accession>A0ABR2H9W7</accession>
<evidence type="ECO:0000256" key="1">
    <source>
        <dbReference type="ARBA" id="ARBA00007905"/>
    </source>
</evidence>
<dbReference type="Pfam" id="PF00248">
    <property type="entry name" value="Aldo_ket_red"/>
    <property type="match status" value="1"/>
</dbReference>